<dbReference type="PROSITE" id="PS00395">
    <property type="entry name" value="ALANINE_RACEMASE"/>
    <property type="match status" value="1"/>
</dbReference>
<feature type="domain" description="Alanine racemase C-terminal" evidence="10">
    <location>
        <begin position="243"/>
        <end position="367"/>
    </location>
</feature>
<reference evidence="12" key="1">
    <citation type="submission" date="2019-01" db="EMBL/GenBank/DDBJ databases">
        <title>Gri0909 isolated from a small marine red alga.</title>
        <authorList>
            <person name="Kim J."/>
            <person name="Jeong S.E."/>
            <person name="Jeon C.O."/>
        </authorList>
    </citation>
    <scope>NUCLEOTIDE SEQUENCE [LARGE SCALE GENOMIC DNA]</scope>
    <source>
        <strain evidence="12">Gri0909</strain>
    </source>
</reference>
<protein>
    <recommendedName>
        <fullName evidence="4 7">Alanine racemase</fullName>
        <ecNumber evidence="4 7">5.1.1.1</ecNumber>
    </recommendedName>
</protein>
<organism evidence="11 12">
    <name type="scientific">Hwanghaeella grinnelliae</name>
    <dbReference type="NCBI Taxonomy" id="2500179"/>
    <lineage>
        <taxon>Bacteria</taxon>
        <taxon>Pseudomonadati</taxon>
        <taxon>Pseudomonadota</taxon>
        <taxon>Alphaproteobacteria</taxon>
        <taxon>Rhodospirillales</taxon>
        <taxon>Rhodospirillaceae</taxon>
        <taxon>Hwanghaeella</taxon>
    </lineage>
</organism>
<comment type="pathway">
    <text evidence="7">Amino-acid biosynthesis; D-alanine biosynthesis; D-alanine from L-alanine: step 1/1.</text>
</comment>
<keyword evidence="6 7" id="KW-0413">Isomerase</keyword>
<evidence type="ECO:0000313" key="12">
    <source>
        <dbReference type="Proteomes" id="UP000287447"/>
    </source>
</evidence>
<comment type="cofactor">
    <cofactor evidence="2 7 8">
        <name>pyridoxal 5'-phosphate</name>
        <dbReference type="ChEBI" id="CHEBI:597326"/>
    </cofactor>
</comment>
<dbReference type="InterPro" id="IPR011079">
    <property type="entry name" value="Ala_racemase_C"/>
</dbReference>
<dbReference type="PRINTS" id="PR00992">
    <property type="entry name" value="ALARACEMASE"/>
</dbReference>
<feature type="binding site" evidence="7 9">
    <location>
        <position position="142"/>
    </location>
    <ligand>
        <name>substrate</name>
    </ligand>
</feature>
<dbReference type="HAMAP" id="MF_01201">
    <property type="entry name" value="Ala_racemase"/>
    <property type="match status" value="1"/>
</dbReference>
<evidence type="ECO:0000256" key="9">
    <source>
        <dbReference type="PIRSR" id="PIRSR600821-52"/>
    </source>
</evidence>
<comment type="similarity">
    <text evidence="3 7">Belongs to the alanine racemase family.</text>
</comment>
<name>A0A3S2WU14_9PROT</name>
<comment type="function">
    <text evidence="7">Catalyzes the interconversion of L-alanine and D-alanine. May also act on other amino acids.</text>
</comment>
<dbReference type="PANTHER" id="PTHR30511:SF0">
    <property type="entry name" value="ALANINE RACEMASE, CATABOLIC-RELATED"/>
    <property type="match status" value="1"/>
</dbReference>
<dbReference type="Proteomes" id="UP000287447">
    <property type="component" value="Unassembled WGS sequence"/>
</dbReference>
<evidence type="ECO:0000256" key="7">
    <source>
        <dbReference type="HAMAP-Rule" id="MF_01201"/>
    </source>
</evidence>
<dbReference type="GO" id="GO:0005829">
    <property type="term" value="C:cytosol"/>
    <property type="evidence" value="ECO:0007669"/>
    <property type="project" value="TreeGrafter"/>
</dbReference>
<dbReference type="GO" id="GO:0030632">
    <property type="term" value="P:D-alanine biosynthetic process"/>
    <property type="evidence" value="ECO:0007669"/>
    <property type="project" value="UniProtKB-UniRule"/>
</dbReference>
<accession>A0A3S2WU14</accession>
<dbReference type="RefSeq" id="WP_127763835.1">
    <property type="nucleotide sequence ID" value="NZ_SADE01000001.1"/>
</dbReference>
<dbReference type="SUPFAM" id="SSF51419">
    <property type="entry name" value="PLP-binding barrel"/>
    <property type="match status" value="1"/>
</dbReference>
<sequence>MKSFPSGPAYAPALLTIDLNALAWNWRFLSDTAAPAKAAAVVKANGYGLGTEPVVSTLASAGCRLFFAAQLSEAIAVRNALPNPEIEVGVLNGLMAGEEDAYPEYNLFPVLNDLSQVDRWAAYCASNGARAAAVQLDSGMTRVGLPHYEAEALASDPDRLSGFECRYLMSHMACADDPDHPLNAQQRDRFAAMVPRIPHSHAMLAASSATFLGPAWHFDYIRPGVALYGGRPNTLSANPLRQVIKLEGKILQIQDVDAPQTVGYGAGHKVEKPGRIATIGVGYADGYLRSLSNKATAVLHGVTVPLVGRVSMDLITFDITDVPDAKVGDKMELIGPSHTIDDLADQAGTIGYEILTSLGNRYARRYVGASE</sequence>
<dbReference type="InterPro" id="IPR029066">
    <property type="entry name" value="PLP-binding_barrel"/>
</dbReference>
<comment type="caution">
    <text evidence="11">The sequence shown here is derived from an EMBL/GenBank/DDBJ whole genome shotgun (WGS) entry which is preliminary data.</text>
</comment>
<dbReference type="SMART" id="SM01005">
    <property type="entry name" value="Ala_racemase_C"/>
    <property type="match status" value="1"/>
</dbReference>
<dbReference type="GO" id="GO:0008784">
    <property type="term" value="F:alanine racemase activity"/>
    <property type="evidence" value="ECO:0007669"/>
    <property type="project" value="UniProtKB-UniRule"/>
</dbReference>
<evidence type="ECO:0000313" key="11">
    <source>
        <dbReference type="EMBL" id="RVU38464.1"/>
    </source>
</evidence>
<keyword evidence="5 7" id="KW-0663">Pyridoxal phosphate</keyword>
<feature type="active site" description="Proton acceptor; specific for L-alanine" evidence="7">
    <location>
        <position position="264"/>
    </location>
</feature>
<evidence type="ECO:0000256" key="8">
    <source>
        <dbReference type="PIRSR" id="PIRSR600821-50"/>
    </source>
</evidence>
<evidence type="ECO:0000256" key="1">
    <source>
        <dbReference type="ARBA" id="ARBA00000316"/>
    </source>
</evidence>
<dbReference type="EC" id="5.1.1.1" evidence="4 7"/>
<dbReference type="UniPathway" id="UPA00042">
    <property type="reaction ID" value="UER00497"/>
</dbReference>
<dbReference type="PANTHER" id="PTHR30511">
    <property type="entry name" value="ALANINE RACEMASE"/>
    <property type="match status" value="1"/>
</dbReference>
<dbReference type="GO" id="GO:0030170">
    <property type="term" value="F:pyridoxal phosphate binding"/>
    <property type="evidence" value="ECO:0007669"/>
    <property type="project" value="UniProtKB-UniRule"/>
</dbReference>
<evidence type="ECO:0000256" key="6">
    <source>
        <dbReference type="ARBA" id="ARBA00023235"/>
    </source>
</evidence>
<feature type="modified residue" description="N6-(pyridoxal phosphate)lysine" evidence="7 8">
    <location>
        <position position="43"/>
    </location>
</feature>
<dbReference type="Pfam" id="PF00842">
    <property type="entry name" value="Ala_racemase_C"/>
    <property type="match status" value="1"/>
</dbReference>
<evidence type="ECO:0000256" key="4">
    <source>
        <dbReference type="ARBA" id="ARBA00013089"/>
    </source>
</evidence>
<gene>
    <name evidence="11" type="primary">alr</name>
    <name evidence="11" type="ORF">EOI86_04040</name>
</gene>
<feature type="active site" description="Proton acceptor; specific for D-alanine" evidence="7">
    <location>
        <position position="43"/>
    </location>
</feature>
<dbReference type="EMBL" id="SADE01000001">
    <property type="protein sequence ID" value="RVU38464.1"/>
    <property type="molecule type" value="Genomic_DNA"/>
</dbReference>
<dbReference type="Gene3D" id="2.40.37.10">
    <property type="entry name" value="Lyase, Ornithine Decarboxylase, Chain A, domain 1"/>
    <property type="match status" value="1"/>
</dbReference>
<keyword evidence="12" id="KW-1185">Reference proteome</keyword>
<comment type="catalytic activity">
    <reaction evidence="1 7">
        <text>L-alanine = D-alanine</text>
        <dbReference type="Rhea" id="RHEA:20249"/>
        <dbReference type="ChEBI" id="CHEBI:57416"/>
        <dbReference type="ChEBI" id="CHEBI:57972"/>
        <dbReference type="EC" id="5.1.1.1"/>
    </reaction>
</comment>
<dbReference type="InterPro" id="IPR020622">
    <property type="entry name" value="Ala_racemase_pyridoxalP-BS"/>
</dbReference>
<feature type="binding site" evidence="7 9">
    <location>
        <position position="312"/>
    </location>
    <ligand>
        <name>substrate</name>
    </ligand>
</feature>
<evidence type="ECO:0000256" key="2">
    <source>
        <dbReference type="ARBA" id="ARBA00001933"/>
    </source>
</evidence>
<dbReference type="Gene3D" id="3.20.20.10">
    <property type="entry name" value="Alanine racemase"/>
    <property type="match status" value="1"/>
</dbReference>
<dbReference type="AlphaFoldDB" id="A0A3S2WU14"/>
<dbReference type="CDD" id="cd00430">
    <property type="entry name" value="PLPDE_III_AR"/>
    <property type="match status" value="1"/>
</dbReference>
<evidence type="ECO:0000259" key="10">
    <source>
        <dbReference type="SMART" id="SM01005"/>
    </source>
</evidence>
<dbReference type="Pfam" id="PF01168">
    <property type="entry name" value="Ala_racemase_N"/>
    <property type="match status" value="1"/>
</dbReference>
<evidence type="ECO:0000256" key="3">
    <source>
        <dbReference type="ARBA" id="ARBA00007880"/>
    </source>
</evidence>
<dbReference type="OrthoDB" id="9813814at2"/>
<dbReference type="InterPro" id="IPR000821">
    <property type="entry name" value="Ala_racemase"/>
</dbReference>
<dbReference type="InterPro" id="IPR001608">
    <property type="entry name" value="Ala_racemase_N"/>
</dbReference>
<evidence type="ECO:0000256" key="5">
    <source>
        <dbReference type="ARBA" id="ARBA00022898"/>
    </source>
</evidence>
<dbReference type="SUPFAM" id="SSF50621">
    <property type="entry name" value="Alanine racemase C-terminal domain-like"/>
    <property type="match status" value="1"/>
</dbReference>
<proteinExistence type="inferred from homology"/>
<dbReference type="NCBIfam" id="TIGR00492">
    <property type="entry name" value="alr"/>
    <property type="match status" value="1"/>
</dbReference>
<dbReference type="InterPro" id="IPR009006">
    <property type="entry name" value="Ala_racemase/Decarboxylase_C"/>
</dbReference>